<protein>
    <submittedName>
        <fullName evidence="1">EthD domain-containing protein</fullName>
    </submittedName>
</protein>
<reference evidence="1 2" key="1">
    <citation type="submission" date="2021-06" db="EMBL/GenBank/DDBJ databases">
        <title>Actinomycetes sequencing.</title>
        <authorList>
            <person name="Shan Q."/>
        </authorList>
    </citation>
    <scope>NUCLEOTIDE SEQUENCE [LARGE SCALE GENOMIC DNA]</scope>
    <source>
        <strain evidence="1 2">NEAU-G5</strain>
    </source>
</reference>
<evidence type="ECO:0000313" key="2">
    <source>
        <dbReference type="Proteomes" id="UP000733379"/>
    </source>
</evidence>
<dbReference type="RefSeq" id="WP_215916588.1">
    <property type="nucleotide sequence ID" value="NZ_JAHKNI010000002.1"/>
</dbReference>
<dbReference type="Gene3D" id="3.30.70.100">
    <property type="match status" value="1"/>
</dbReference>
<sequence>MKLMYALWGPELGKALGAPELHARLRASGATELQVNIADAEVAAAQLRHATYDAPVDAIVSVWGEFDTATVTDALSAVAVNVNGWIVDERVPLTPPYTASGVRCDALANIALLRIPADLSREEWQRHWHGTHTMVAIETQATFGYVQNTVVDAITPGPRVDALVEELFPMAAMTDPHAFWGSAGDDAELQRRMSRMMDSVNTFGANRDLDIIPTSRYRYDLP</sequence>
<name>A0ABS6AUQ5_9NOCA</name>
<dbReference type="InterPro" id="IPR011008">
    <property type="entry name" value="Dimeric_a/b-barrel"/>
</dbReference>
<keyword evidence="2" id="KW-1185">Reference proteome</keyword>
<gene>
    <name evidence="1" type="ORF">KO481_09520</name>
</gene>
<dbReference type="SUPFAM" id="SSF54909">
    <property type="entry name" value="Dimeric alpha+beta barrel"/>
    <property type="match status" value="1"/>
</dbReference>
<organism evidence="1 2">
    <name type="scientific">Nocardia albiluteola</name>
    <dbReference type="NCBI Taxonomy" id="2842303"/>
    <lineage>
        <taxon>Bacteria</taxon>
        <taxon>Bacillati</taxon>
        <taxon>Actinomycetota</taxon>
        <taxon>Actinomycetes</taxon>
        <taxon>Mycobacteriales</taxon>
        <taxon>Nocardiaceae</taxon>
        <taxon>Nocardia</taxon>
    </lineage>
</organism>
<accession>A0ABS6AUQ5</accession>
<proteinExistence type="predicted"/>
<comment type="caution">
    <text evidence="1">The sequence shown here is derived from an EMBL/GenBank/DDBJ whole genome shotgun (WGS) entry which is preliminary data.</text>
</comment>
<dbReference type="Proteomes" id="UP000733379">
    <property type="component" value="Unassembled WGS sequence"/>
</dbReference>
<dbReference type="EMBL" id="JAHKNI010000002">
    <property type="protein sequence ID" value="MBU3061761.1"/>
    <property type="molecule type" value="Genomic_DNA"/>
</dbReference>
<evidence type="ECO:0000313" key="1">
    <source>
        <dbReference type="EMBL" id="MBU3061761.1"/>
    </source>
</evidence>